<dbReference type="GO" id="GO:0006012">
    <property type="term" value="P:galactose metabolic process"/>
    <property type="evidence" value="ECO:0007669"/>
    <property type="project" value="UniProtKB-UniRule"/>
</dbReference>
<dbReference type="PRINTS" id="PR00473">
    <property type="entry name" value="GALCTOKINASE"/>
</dbReference>
<dbReference type="PIRSF" id="PIRSF000530">
    <property type="entry name" value="Galactokinase"/>
    <property type="match status" value="1"/>
</dbReference>
<dbReference type="InterPro" id="IPR013750">
    <property type="entry name" value="GHMP_kinase_C_dom"/>
</dbReference>
<evidence type="ECO:0000259" key="13">
    <source>
        <dbReference type="Pfam" id="PF10509"/>
    </source>
</evidence>
<dbReference type="InterPro" id="IPR019741">
    <property type="entry name" value="Galactokinase_CS"/>
</dbReference>
<dbReference type="PROSITE" id="PS00106">
    <property type="entry name" value="GALACTOKINASE"/>
    <property type="match status" value="1"/>
</dbReference>
<dbReference type="AlphaFoldDB" id="A0A848DD97"/>
<evidence type="ECO:0000256" key="10">
    <source>
        <dbReference type="NCBIfam" id="TIGR00131"/>
    </source>
</evidence>
<keyword evidence="5 14" id="KW-0418">Kinase</keyword>
<dbReference type="GO" id="GO:0005524">
    <property type="term" value="F:ATP binding"/>
    <property type="evidence" value="ECO:0007669"/>
    <property type="project" value="UniProtKB-UniRule"/>
</dbReference>
<dbReference type="EMBL" id="JAAXKZ010000006">
    <property type="protein sequence ID" value="NMH90574.1"/>
    <property type="molecule type" value="Genomic_DNA"/>
</dbReference>
<dbReference type="PANTHER" id="PTHR10457">
    <property type="entry name" value="MEVALONATE KINASE/GALACTOKINASE"/>
    <property type="match status" value="1"/>
</dbReference>
<keyword evidence="2 14" id="KW-0808">Transferase</keyword>
<dbReference type="Gene3D" id="3.30.70.890">
    <property type="entry name" value="GHMP kinase, C-terminal domain"/>
    <property type="match status" value="1"/>
</dbReference>
<dbReference type="GO" id="GO:0046872">
    <property type="term" value="F:metal ion binding"/>
    <property type="evidence" value="ECO:0007669"/>
    <property type="project" value="UniProtKB-KW"/>
</dbReference>
<dbReference type="InterPro" id="IPR020568">
    <property type="entry name" value="Ribosomal_Su5_D2-typ_SF"/>
</dbReference>
<dbReference type="InterPro" id="IPR006206">
    <property type="entry name" value="Mevalonate/galactokinase"/>
</dbReference>
<dbReference type="InterPro" id="IPR006204">
    <property type="entry name" value="GHMP_kinase_N_dom"/>
</dbReference>
<dbReference type="InterPro" id="IPR019539">
    <property type="entry name" value="GalKase_N"/>
</dbReference>
<dbReference type="InterPro" id="IPR036554">
    <property type="entry name" value="GHMP_kinase_C_sf"/>
</dbReference>
<keyword evidence="3" id="KW-0479">Metal-binding</keyword>
<keyword evidence="6" id="KW-0067">ATP-binding</keyword>
<keyword evidence="9" id="KW-0119">Carbohydrate metabolism</keyword>
<dbReference type="Pfam" id="PF10509">
    <property type="entry name" value="GalKase_gal_bdg"/>
    <property type="match status" value="1"/>
</dbReference>
<evidence type="ECO:0000259" key="11">
    <source>
        <dbReference type="Pfam" id="PF00288"/>
    </source>
</evidence>
<gene>
    <name evidence="14" type="primary">galK</name>
    <name evidence="14" type="ORF">HF519_03040</name>
</gene>
<dbReference type="FunFam" id="3.30.70.890:FF:000001">
    <property type="entry name" value="Galactokinase"/>
    <property type="match status" value="1"/>
</dbReference>
<name>A0A848DD97_9PSEU</name>
<evidence type="ECO:0000256" key="4">
    <source>
        <dbReference type="ARBA" id="ARBA00022741"/>
    </source>
</evidence>
<keyword evidence="7" id="KW-0460">Magnesium</keyword>
<keyword evidence="15" id="KW-1185">Reference proteome</keyword>
<evidence type="ECO:0000313" key="15">
    <source>
        <dbReference type="Proteomes" id="UP000586918"/>
    </source>
</evidence>
<evidence type="ECO:0000256" key="7">
    <source>
        <dbReference type="ARBA" id="ARBA00022842"/>
    </source>
</evidence>
<dbReference type="InterPro" id="IPR000705">
    <property type="entry name" value="Galactokinase"/>
</dbReference>
<evidence type="ECO:0000256" key="5">
    <source>
        <dbReference type="ARBA" id="ARBA00022777"/>
    </source>
</evidence>
<dbReference type="GO" id="GO:0004335">
    <property type="term" value="F:galactokinase activity"/>
    <property type="evidence" value="ECO:0007669"/>
    <property type="project" value="UniProtKB-UniRule"/>
</dbReference>
<dbReference type="EC" id="2.7.1.6" evidence="10"/>
<evidence type="ECO:0000256" key="8">
    <source>
        <dbReference type="ARBA" id="ARBA00023144"/>
    </source>
</evidence>
<dbReference type="NCBIfam" id="TIGR00131">
    <property type="entry name" value="gal_kin"/>
    <property type="match status" value="1"/>
</dbReference>
<feature type="domain" description="GHMP kinase C-terminal" evidence="12">
    <location>
        <begin position="288"/>
        <end position="357"/>
    </location>
</feature>
<dbReference type="InterPro" id="IPR014721">
    <property type="entry name" value="Ribsml_uS5_D2-typ_fold_subgr"/>
</dbReference>
<keyword evidence="4" id="KW-0547">Nucleotide-binding</keyword>
<evidence type="ECO:0000256" key="1">
    <source>
        <dbReference type="ARBA" id="ARBA00006566"/>
    </source>
</evidence>
<organism evidence="14 15">
    <name type="scientific">Pseudonocardia bannensis</name>
    <dbReference type="NCBI Taxonomy" id="630973"/>
    <lineage>
        <taxon>Bacteria</taxon>
        <taxon>Bacillati</taxon>
        <taxon>Actinomycetota</taxon>
        <taxon>Actinomycetes</taxon>
        <taxon>Pseudonocardiales</taxon>
        <taxon>Pseudonocardiaceae</taxon>
        <taxon>Pseudonocardia</taxon>
    </lineage>
</organism>
<comment type="similarity">
    <text evidence="1">Belongs to the GHMP kinase family. GalK subfamily.</text>
</comment>
<dbReference type="SUPFAM" id="SSF54211">
    <property type="entry name" value="Ribosomal protein S5 domain 2-like"/>
    <property type="match status" value="1"/>
</dbReference>
<dbReference type="SUPFAM" id="SSF55060">
    <property type="entry name" value="GHMP Kinase, C-terminal domain"/>
    <property type="match status" value="1"/>
</dbReference>
<evidence type="ECO:0000259" key="12">
    <source>
        <dbReference type="Pfam" id="PF08544"/>
    </source>
</evidence>
<dbReference type="GO" id="GO:0005829">
    <property type="term" value="C:cytosol"/>
    <property type="evidence" value="ECO:0007669"/>
    <property type="project" value="TreeGrafter"/>
</dbReference>
<evidence type="ECO:0000256" key="3">
    <source>
        <dbReference type="ARBA" id="ARBA00022723"/>
    </source>
</evidence>
<evidence type="ECO:0000256" key="6">
    <source>
        <dbReference type="ARBA" id="ARBA00022840"/>
    </source>
</evidence>
<feature type="domain" description="GHMP kinase N-terminal" evidence="11">
    <location>
        <begin position="81"/>
        <end position="182"/>
    </location>
</feature>
<protein>
    <recommendedName>
        <fullName evidence="10">Galactokinase</fullName>
        <ecNumber evidence="10">2.7.1.6</ecNumber>
    </recommendedName>
</protein>
<keyword evidence="8" id="KW-0299">Galactose metabolism</keyword>
<dbReference type="PANTHER" id="PTHR10457:SF7">
    <property type="entry name" value="GALACTOKINASE-RELATED"/>
    <property type="match status" value="1"/>
</dbReference>
<sequence length="383" mass="39116">MVGRDPAGVWAAPGRVNLIGEHTDYNDGYVLPLALDRRALVAAAPASGPGSTVRSLQQDPEPVRFSAATVSPGDVGGWGAYVAGVVWSLRTAGHPVRDLDLVLDSDVPIGAGLSSSAAVECAVAVALADLTAAAPAAPTATPTAAPAGRPDRTELARLAQRAENRFVGAPTGVMDQMAALHGRAGTLVFLDTRTMAVEHVPLDLAARGLALLVVDTRAPHTLVDGQYAARRADCTAAAADLGVAALRDAVPADLDRIRDPRRRRRARHVVTENARVLDVVATLRAGIDPRAIGPVLTASHLSLREDFEVTVAHLDVAVDAALAAGAHGARMTGGGFGGCVIALVDAPDTGAVATAVAGAFSDRGFAAPQTFTAVPSPGAGRCR</sequence>
<dbReference type="InterPro" id="IPR006203">
    <property type="entry name" value="GHMP_knse_ATP-bd_CS"/>
</dbReference>
<comment type="caution">
    <text evidence="14">The sequence shown here is derived from an EMBL/GenBank/DDBJ whole genome shotgun (WGS) entry which is preliminary data.</text>
</comment>
<feature type="domain" description="Galactokinase N-terminal" evidence="13">
    <location>
        <begin position="3"/>
        <end position="45"/>
    </location>
</feature>
<dbReference type="Pfam" id="PF08544">
    <property type="entry name" value="GHMP_kinases_C"/>
    <property type="match status" value="1"/>
</dbReference>
<evidence type="ECO:0000313" key="14">
    <source>
        <dbReference type="EMBL" id="NMH90574.1"/>
    </source>
</evidence>
<dbReference type="PRINTS" id="PR00959">
    <property type="entry name" value="MEVGALKINASE"/>
</dbReference>
<evidence type="ECO:0000256" key="2">
    <source>
        <dbReference type="ARBA" id="ARBA00022679"/>
    </source>
</evidence>
<dbReference type="Pfam" id="PF00288">
    <property type="entry name" value="GHMP_kinases_N"/>
    <property type="match status" value="1"/>
</dbReference>
<dbReference type="Proteomes" id="UP000586918">
    <property type="component" value="Unassembled WGS sequence"/>
</dbReference>
<proteinExistence type="inferred from homology"/>
<reference evidence="14 15" key="1">
    <citation type="submission" date="2020-04" db="EMBL/GenBank/DDBJ databases">
        <authorList>
            <person name="Klaysubun C."/>
            <person name="Duangmal K."/>
            <person name="Lipun K."/>
        </authorList>
    </citation>
    <scope>NUCLEOTIDE SEQUENCE [LARGE SCALE GENOMIC DNA]</scope>
    <source>
        <strain evidence="14 15">DSM 45300</strain>
    </source>
</reference>
<evidence type="ECO:0000256" key="9">
    <source>
        <dbReference type="ARBA" id="ARBA00023277"/>
    </source>
</evidence>
<dbReference type="Gene3D" id="3.30.230.10">
    <property type="match status" value="1"/>
</dbReference>
<dbReference type="PROSITE" id="PS00627">
    <property type="entry name" value="GHMP_KINASES_ATP"/>
    <property type="match status" value="1"/>
</dbReference>
<accession>A0A848DD97</accession>